<evidence type="ECO:0000313" key="13">
    <source>
        <dbReference type="Proteomes" id="UP000293854"/>
    </source>
</evidence>
<evidence type="ECO:0000256" key="8">
    <source>
        <dbReference type="ARBA" id="ARBA00048617"/>
    </source>
</evidence>
<dbReference type="InterPro" id="IPR039793">
    <property type="entry name" value="UROS/Hem4"/>
</dbReference>
<dbReference type="CDD" id="cd06578">
    <property type="entry name" value="HemD"/>
    <property type="match status" value="1"/>
</dbReference>
<dbReference type="Proteomes" id="UP000293854">
    <property type="component" value="Unassembled WGS sequence"/>
</dbReference>
<dbReference type="EMBL" id="RQTE01000098">
    <property type="protein sequence ID" value="RZI02499.1"/>
    <property type="molecule type" value="Genomic_DNA"/>
</dbReference>
<dbReference type="EC" id="4.2.1.75" evidence="3 9"/>
<reference evidence="11 14" key="2">
    <citation type="submission" date="2021-01" db="EMBL/GenBank/DDBJ databases">
        <title>FDA dAtabase for Regulatory Grade micrObial Sequences (FDA-ARGOS): Supporting development and validation of Infectious Disease Dx tests.</title>
        <authorList>
            <person name="Sproer C."/>
            <person name="Gronow S."/>
            <person name="Severitt S."/>
            <person name="Schroder I."/>
            <person name="Tallon L."/>
            <person name="Sadzewicz L."/>
            <person name="Zhao X."/>
            <person name="Boylan J."/>
            <person name="Ott S."/>
            <person name="Bowen H."/>
            <person name="Vavikolanu K."/>
            <person name="Mehta A."/>
            <person name="Aluvathingal J."/>
            <person name="Nadendla S."/>
            <person name="Lowell S."/>
            <person name="Myers T."/>
            <person name="Yan Y."/>
            <person name="Sichtig H."/>
        </authorList>
    </citation>
    <scope>NUCLEOTIDE SEQUENCE [LARGE SCALE GENOMIC DNA]</scope>
    <source>
        <strain evidence="11 14">FDAARGOS_1148</strain>
    </source>
</reference>
<dbReference type="RefSeq" id="WP_047131856.1">
    <property type="nucleotide sequence ID" value="NZ_CP015114.1"/>
</dbReference>
<evidence type="ECO:0000259" key="10">
    <source>
        <dbReference type="Pfam" id="PF02602"/>
    </source>
</evidence>
<comment type="function">
    <text evidence="6 9">Catalyzes cyclization of the linear tetrapyrrole, hydroxymethylbilane, to the macrocyclic uroporphyrinogen III.</text>
</comment>
<dbReference type="KEGG" id="scv:A4G25_01120"/>
<sequence>MQAPVIMTQSSNLKSDYEDIIHLPFIKIRTLSFDEELLNYHYDWIIFSSKNAVKYFSDYFQQLKVDHVAAIGKKTKDYCNQVGISVDFFPENFSQEGFIKEFEVNKGNRIIIPSSAAARPYLQTKLQEKNAEVTKIDLYKPEAYNENIEQAISLLKRNLASGIAFASSSAADYFFKEAKNLNLDSNYNYYAIGKPTFEKIAEYGYTAKIAEEQTIDGLLNIIKESRNRK</sequence>
<evidence type="ECO:0000313" key="11">
    <source>
        <dbReference type="EMBL" id="QQS83608.1"/>
    </source>
</evidence>
<dbReference type="GO" id="GO:0004852">
    <property type="term" value="F:uroporphyrinogen-III synthase activity"/>
    <property type="evidence" value="ECO:0007669"/>
    <property type="project" value="UniProtKB-UniRule"/>
</dbReference>
<reference evidence="12 13" key="1">
    <citation type="submission" date="2018-11" db="EMBL/GenBank/DDBJ databases">
        <title>Genomic profiling of Staphylococcus species from a Poultry farm system in KwaZulu-Natal, South Africa.</title>
        <authorList>
            <person name="Amoako D.G."/>
            <person name="Somboro A.M."/>
            <person name="Abia A.L.K."/>
            <person name="Bester L.A."/>
            <person name="Essack S.Y."/>
        </authorList>
    </citation>
    <scope>NUCLEOTIDE SEQUENCE [LARGE SCALE GENOMIC DNA]</scope>
    <source>
        <strain evidence="12 13">SA11</strain>
    </source>
</reference>
<accession>A0A143P8P2</accession>
<keyword evidence="4 9" id="KW-0456">Lyase</keyword>
<name>A0A143P8P2_9STAP</name>
<dbReference type="SUPFAM" id="SSF69618">
    <property type="entry name" value="HemD-like"/>
    <property type="match status" value="1"/>
</dbReference>
<dbReference type="Proteomes" id="UP000595942">
    <property type="component" value="Chromosome"/>
</dbReference>
<evidence type="ECO:0000256" key="3">
    <source>
        <dbReference type="ARBA" id="ARBA00013109"/>
    </source>
</evidence>
<protein>
    <recommendedName>
        <fullName evidence="7 9">Uroporphyrinogen-III synthase</fullName>
        <ecNumber evidence="3 9">4.2.1.75</ecNumber>
    </recommendedName>
</protein>
<feature type="domain" description="Tetrapyrrole biosynthesis uroporphyrinogen III synthase" evidence="10">
    <location>
        <begin position="19"/>
        <end position="219"/>
    </location>
</feature>
<evidence type="ECO:0000256" key="6">
    <source>
        <dbReference type="ARBA" id="ARBA00037589"/>
    </source>
</evidence>
<dbReference type="PANTHER" id="PTHR38042:SF1">
    <property type="entry name" value="UROPORPHYRINOGEN-III SYNTHASE, CHLOROPLASTIC"/>
    <property type="match status" value="1"/>
</dbReference>
<dbReference type="Gene3D" id="3.40.50.10090">
    <property type="match status" value="2"/>
</dbReference>
<dbReference type="EMBL" id="CP068073">
    <property type="protein sequence ID" value="QQS83608.1"/>
    <property type="molecule type" value="Genomic_DNA"/>
</dbReference>
<proteinExistence type="inferred from homology"/>
<dbReference type="GO" id="GO:0006780">
    <property type="term" value="P:uroporphyrinogen III biosynthetic process"/>
    <property type="evidence" value="ECO:0007669"/>
    <property type="project" value="UniProtKB-UniRule"/>
</dbReference>
<evidence type="ECO:0000256" key="9">
    <source>
        <dbReference type="RuleBase" id="RU366031"/>
    </source>
</evidence>
<dbReference type="GeneID" id="93726445"/>
<gene>
    <name evidence="12" type="ORF">EIG99_06095</name>
    <name evidence="11" type="ORF">I6J05_04615</name>
</gene>
<dbReference type="UniPathway" id="UPA00251">
    <property type="reaction ID" value="UER00320"/>
</dbReference>
<dbReference type="InterPro" id="IPR003754">
    <property type="entry name" value="4pyrrol_synth_uPrphyn_synth"/>
</dbReference>
<dbReference type="Pfam" id="PF02602">
    <property type="entry name" value="HEM4"/>
    <property type="match status" value="1"/>
</dbReference>
<keyword evidence="14" id="KW-1185">Reference proteome</keyword>
<comment type="pathway">
    <text evidence="1 9">Porphyrin-containing compound metabolism; protoporphyrin-IX biosynthesis; coproporphyrinogen-III from 5-aminolevulinate: step 3/4.</text>
</comment>
<dbReference type="GO" id="GO:0006782">
    <property type="term" value="P:protoporphyrinogen IX biosynthetic process"/>
    <property type="evidence" value="ECO:0007669"/>
    <property type="project" value="UniProtKB-UniRule"/>
</dbReference>
<evidence type="ECO:0000256" key="1">
    <source>
        <dbReference type="ARBA" id="ARBA00004772"/>
    </source>
</evidence>
<evidence type="ECO:0000256" key="2">
    <source>
        <dbReference type="ARBA" id="ARBA00008133"/>
    </source>
</evidence>
<dbReference type="InterPro" id="IPR036108">
    <property type="entry name" value="4pyrrol_syn_uPrphyn_synt_sf"/>
</dbReference>
<evidence type="ECO:0000256" key="4">
    <source>
        <dbReference type="ARBA" id="ARBA00023239"/>
    </source>
</evidence>
<comment type="catalytic activity">
    <reaction evidence="8 9">
        <text>hydroxymethylbilane = uroporphyrinogen III + H2O</text>
        <dbReference type="Rhea" id="RHEA:18965"/>
        <dbReference type="ChEBI" id="CHEBI:15377"/>
        <dbReference type="ChEBI" id="CHEBI:57308"/>
        <dbReference type="ChEBI" id="CHEBI:57845"/>
        <dbReference type="EC" id="4.2.1.75"/>
    </reaction>
</comment>
<evidence type="ECO:0000313" key="12">
    <source>
        <dbReference type="EMBL" id="RZI02499.1"/>
    </source>
</evidence>
<dbReference type="AlphaFoldDB" id="A0A143P8P2"/>
<dbReference type="OrthoDB" id="9815856at2"/>
<organism evidence="12 13">
    <name type="scientific">Staphylococcus condimenti</name>
    <dbReference type="NCBI Taxonomy" id="70255"/>
    <lineage>
        <taxon>Bacteria</taxon>
        <taxon>Bacillati</taxon>
        <taxon>Bacillota</taxon>
        <taxon>Bacilli</taxon>
        <taxon>Bacillales</taxon>
        <taxon>Staphylococcaceae</taxon>
        <taxon>Staphylococcus</taxon>
    </lineage>
</organism>
<evidence type="ECO:0000313" key="14">
    <source>
        <dbReference type="Proteomes" id="UP000595942"/>
    </source>
</evidence>
<dbReference type="PANTHER" id="PTHR38042">
    <property type="entry name" value="UROPORPHYRINOGEN-III SYNTHASE, CHLOROPLASTIC"/>
    <property type="match status" value="1"/>
</dbReference>
<keyword evidence="5 9" id="KW-0627">Porphyrin biosynthesis</keyword>
<evidence type="ECO:0000256" key="7">
    <source>
        <dbReference type="ARBA" id="ARBA00040167"/>
    </source>
</evidence>
<evidence type="ECO:0000256" key="5">
    <source>
        <dbReference type="ARBA" id="ARBA00023244"/>
    </source>
</evidence>
<comment type="similarity">
    <text evidence="2 9">Belongs to the uroporphyrinogen-III synthase family.</text>
</comment>